<dbReference type="OrthoDB" id="3404379at2"/>
<sequence>MFWILVVIGALAAGAAVTVLATSFGALGGPADSRRDLMVPTDRPLRADDLAAVRFSWAWRGYARDEVDGLLARLEADAREREAPTGSAEHDGDADSSPPAGPGERAAPPVDTGAAGDPSAR</sequence>
<feature type="region of interest" description="Disordered" evidence="1">
    <location>
        <begin position="78"/>
        <end position="121"/>
    </location>
</feature>
<evidence type="ECO:0000256" key="1">
    <source>
        <dbReference type="SAM" id="MobiDB-lite"/>
    </source>
</evidence>
<dbReference type="Proteomes" id="UP000230842">
    <property type="component" value="Unassembled WGS sequence"/>
</dbReference>
<evidence type="ECO:0000313" key="2">
    <source>
        <dbReference type="EMBL" id="PJJ56717.1"/>
    </source>
</evidence>
<organism evidence="2 3">
    <name type="scientific">Mumia flava</name>
    <dbReference type="NCBI Taxonomy" id="1348852"/>
    <lineage>
        <taxon>Bacteria</taxon>
        <taxon>Bacillati</taxon>
        <taxon>Actinomycetota</taxon>
        <taxon>Actinomycetes</taxon>
        <taxon>Propionibacteriales</taxon>
        <taxon>Nocardioidaceae</taxon>
        <taxon>Mumia</taxon>
    </lineage>
</organism>
<proteinExistence type="predicted"/>
<comment type="caution">
    <text evidence="2">The sequence shown here is derived from an EMBL/GenBank/DDBJ whole genome shotgun (WGS) entry which is preliminary data.</text>
</comment>
<evidence type="ECO:0000313" key="3">
    <source>
        <dbReference type="Proteomes" id="UP000230842"/>
    </source>
</evidence>
<gene>
    <name evidence="2" type="ORF">CLV56_0928</name>
</gene>
<feature type="compositionally biased region" description="Basic and acidic residues" evidence="1">
    <location>
        <begin position="78"/>
        <end position="93"/>
    </location>
</feature>
<reference evidence="2 3" key="1">
    <citation type="submission" date="2017-11" db="EMBL/GenBank/DDBJ databases">
        <title>Genomic Encyclopedia of Archaeal and Bacterial Type Strains, Phase II (KMG-II): From Individual Species to Whole Genera.</title>
        <authorList>
            <person name="Goeker M."/>
        </authorList>
    </citation>
    <scope>NUCLEOTIDE SEQUENCE [LARGE SCALE GENOMIC DNA]</scope>
    <source>
        <strain evidence="2 3">DSM 27763</strain>
    </source>
</reference>
<name>A0A0B2B2N0_9ACTN</name>
<dbReference type="EMBL" id="PGEZ01000001">
    <property type="protein sequence ID" value="PJJ56717.1"/>
    <property type="molecule type" value="Genomic_DNA"/>
</dbReference>
<dbReference type="AlphaFoldDB" id="A0A0B2B2N0"/>
<protein>
    <submittedName>
        <fullName evidence="2">DivIVA domain-containing protein</fullName>
    </submittedName>
</protein>
<dbReference type="NCBIfam" id="TIGR03544">
    <property type="entry name" value="DivI1A_domain"/>
    <property type="match status" value="1"/>
</dbReference>
<accession>A0A0B2B2N0</accession>
<dbReference type="RefSeq" id="WP_039362976.1">
    <property type="nucleotide sequence ID" value="NZ_PGEZ01000001.1"/>
</dbReference>
<dbReference type="InterPro" id="IPR019933">
    <property type="entry name" value="DivIVA_domain"/>
</dbReference>
<keyword evidence="3" id="KW-1185">Reference proteome</keyword>